<accession>A0A194V8X6</accession>
<evidence type="ECO:0000256" key="1">
    <source>
        <dbReference type="SAM" id="Phobius"/>
    </source>
</evidence>
<dbReference type="OrthoDB" id="5360701at2759"/>
<dbReference type="AlphaFoldDB" id="A0A194V8X6"/>
<dbReference type="Proteomes" id="UP000078576">
    <property type="component" value="Unassembled WGS sequence"/>
</dbReference>
<evidence type="ECO:0000313" key="3">
    <source>
        <dbReference type="Proteomes" id="UP000078576"/>
    </source>
</evidence>
<keyword evidence="1" id="KW-1133">Transmembrane helix</keyword>
<feature type="transmembrane region" description="Helical" evidence="1">
    <location>
        <begin position="288"/>
        <end position="306"/>
    </location>
</feature>
<name>A0A194V8X6_CYTMA</name>
<gene>
    <name evidence="2" type="ORF">VP1G_07606</name>
</gene>
<keyword evidence="1" id="KW-0472">Membrane</keyword>
<organism evidence="2 3">
    <name type="scientific">Cytospora mali</name>
    <name type="common">Apple Valsa canker fungus</name>
    <name type="synonym">Valsa mali</name>
    <dbReference type="NCBI Taxonomy" id="578113"/>
    <lineage>
        <taxon>Eukaryota</taxon>
        <taxon>Fungi</taxon>
        <taxon>Dikarya</taxon>
        <taxon>Ascomycota</taxon>
        <taxon>Pezizomycotina</taxon>
        <taxon>Sordariomycetes</taxon>
        <taxon>Sordariomycetidae</taxon>
        <taxon>Diaporthales</taxon>
        <taxon>Cytosporaceae</taxon>
        <taxon>Cytospora</taxon>
    </lineage>
</organism>
<evidence type="ECO:0000313" key="2">
    <source>
        <dbReference type="EMBL" id="KUI60410.1"/>
    </source>
</evidence>
<reference evidence="3" key="1">
    <citation type="submission" date="2014-12" db="EMBL/GenBank/DDBJ databases">
        <title>Genome Sequence of Valsa Canker Pathogens Uncovers a Specific Adaption of Colonization on Woody Bark.</title>
        <authorList>
            <person name="Yin Z."/>
            <person name="Liu H."/>
            <person name="Gao X."/>
            <person name="Li Z."/>
            <person name="Song N."/>
            <person name="Ke X."/>
            <person name="Dai Q."/>
            <person name="Wu Y."/>
            <person name="Sun Y."/>
            <person name="Xu J.-R."/>
            <person name="Kang Z.K."/>
            <person name="Wang L."/>
            <person name="Huang L."/>
        </authorList>
    </citation>
    <scope>NUCLEOTIDE SEQUENCE [LARGE SCALE GENOMIC DNA]</scope>
    <source>
        <strain evidence="3">SXYL134</strain>
    </source>
</reference>
<proteinExistence type="predicted"/>
<dbReference type="EMBL" id="KN714750">
    <property type="protein sequence ID" value="KUI60410.1"/>
    <property type="molecule type" value="Genomic_DNA"/>
</dbReference>
<protein>
    <submittedName>
        <fullName evidence="2">Uncharacterized protein</fullName>
    </submittedName>
</protein>
<sequence length="422" mass="46096">MHRPLAQRPRARKLSPLSQICGFITIARPSSLCQHGAKSPYVTSSHGVRRVKPLQGIFRADLMLRCYRFGPSNEEAVPQPHYIPPVKAKNLVLVVEKARDQLLAHDGIPSEQDVIAALRKCNKAASLAHGIPSKNLSRTTVDSDTAASSLLSLDGSNTDLAQSTDTKVSEAIDRLSEVAFDIISHPTVLITPQVLDIYVETQARLGRVETLPHVLALYASKPKPRGSPGSLLYAKQNPDKAAKAVDPDIVEKALDATIEAKNLDAAIGVIENTYATKAFIRAKVLKRALFPASAAVATPFAAYLLASNLSHLQNSLDEKMATAMATAGILTYVGFTGWMGVLSAITENNQMERVTWAPGVPIRERWTREEERAALDKVACTFGFSQSHRFGEEEGAEFQALREFILRKGMVLDRVEFMEGMS</sequence>
<keyword evidence="1" id="KW-0812">Transmembrane</keyword>
<feature type="transmembrane region" description="Helical" evidence="1">
    <location>
        <begin position="326"/>
        <end position="345"/>
    </location>
</feature>
<keyword evidence="3" id="KW-1185">Reference proteome</keyword>